<comment type="similarity">
    <text evidence="2">Belongs to the PBP/GOBP family.</text>
</comment>
<reference evidence="6" key="1">
    <citation type="submission" date="2019-03" db="EMBL/GenBank/DDBJ databases">
        <authorList>
            <person name="Bing G."/>
            <person name="Pengfei L."/>
        </authorList>
    </citation>
    <scope>NUCLEOTIDE SEQUENCE</scope>
</reference>
<feature type="signal peptide" evidence="5">
    <location>
        <begin position="1"/>
        <end position="22"/>
    </location>
</feature>
<evidence type="ECO:0000256" key="1">
    <source>
        <dbReference type="ARBA" id="ARBA00004613"/>
    </source>
</evidence>
<comment type="subcellular location">
    <subcellularLocation>
        <location evidence="1">Secreted</location>
    </subcellularLocation>
</comment>
<dbReference type="GO" id="GO:0007608">
    <property type="term" value="P:sensory perception of smell"/>
    <property type="evidence" value="ECO:0007669"/>
    <property type="project" value="TreeGrafter"/>
</dbReference>
<evidence type="ECO:0000313" key="6">
    <source>
        <dbReference type="EMBL" id="QHN69064.1"/>
    </source>
</evidence>
<evidence type="ECO:0000256" key="4">
    <source>
        <dbReference type="ARBA" id="ARBA00022729"/>
    </source>
</evidence>
<accession>A0A857N7I9</accession>
<dbReference type="CDD" id="cd23992">
    <property type="entry name" value="PBP_GOBP"/>
    <property type="match status" value="1"/>
</dbReference>
<evidence type="ECO:0000256" key="5">
    <source>
        <dbReference type="SAM" id="SignalP"/>
    </source>
</evidence>
<dbReference type="SMART" id="SM00708">
    <property type="entry name" value="PhBP"/>
    <property type="match status" value="1"/>
</dbReference>
<keyword evidence="3" id="KW-0964">Secreted</keyword>
<dbReference type="GO" id="GO:0005549">
    <property type="term" value="F:odorant binding"/>
    <property type="evidence" value="ECO:0007669"/>
    <property type="project" value="InterPro"/>
</dbReference>
<evidence type="ECO:0000256" key="2">
    <source>
        <dbReference type="ARBA" id="ARBA00008098"/>
    </source>
</evidence>
<dbReference type="EMBL" id="MK674432">
    <property type="protein sequence ID" value="QHN69064.1"/>
    <property type="molecule type" value="mRNA"/>
</dbReference>
<dbReference type="InterPro" id="IPR006170">
    <property type="entry name" value="PBP/GOBP"/>
</dbReference>
<dbReference type="AlphaFoldDB" id="A0A857N7I9"/>
<dbReference type="SUPFAM" id="SSF47565">
    <property type="entry name" value="Insect pheromone/odorant-binding proteins"/>
    <property type="match status" value="1"/>
</dbReference>
<name>A0A857N7I9_9HYME</name>
<dbReference type="Pfam" id="PF01395">
    <property type="entry name" value="PBP_GOBP"/>
    <property type="match status" value="1"/>
</dbReference>
<dbReference type="Gene3D" id="1.10.238.20">
    <property type="entry name" value="Pheromone/general odorant binding protein domain"/>
    <property type="match status" value="1"/>
</dbReference>
<keyword evidence="4 5" id="KW-0732">Signal</keyword>
<dbReference type="FunFam" id="1.10.238.20:FF:000001">
    <property type="entry name" value="General odorant-binding protein lush"/>
    <property type="match status" value="1"/>
</dbReference>
<proteinExistence type="evidence at transcript level"/>
<dbReference type="InterPro" id="IPR036728">
    <property type="entry name" value="PBP_GOBP_sf"/>
</dbReference>
<dbReference type="PANTHER" id="PTHR11857:SF43">
    <property type="entry name" value="GEO07291P1-RELATED"/>
    <property type="match status" value="1"/>
</dbReference>
<sequence>MQKSRQILVFTIVLTFLVCLKADIRRDCRKQTNVSWASLKKLRAGDFNQDDQKLKCYLKCFMVKNNIIDDNSRVETDKALRHLPPKLQESSRRILDRCKNSPGNDSCDTAFQVAKCYFRSQPEILKQIAFV</sequence>
<dbReference type="GO" id="GO:0005615">
    <property type="term" value="C:extracellular space"/>
    <property type="evidence" value="ECO:0007669"/>
    <property type="project" value="TreeGrafter"/>
</dbReference>
<feature type="chain" id="PRO_5032535497" evidence="5">
    <location>
        <begin position="23"/>
        <end position="131"/>
    </location>
</feature>
<dbReference type="PANTHER" id="PTHR11857">
    <property type="entry name" value="ODORANT BINDING PROTEIN-RELATED"/>
    <property type="match status" value="1"/>
</dbReference>
<protein>
    <submittedName>
        <fullName evidence="6">Odorant binding protein 7</fullName>
    </submittedName>
</protein>
<organism evidence="6">
    <name type="scientific">Sirex nitobei</name>
    <dbReference type="NCBI Taxonomy" id="1602346"/>
    <lineage>
        <taxon>Eukaryota</taxon>
        <taxon>Metazoa</taxon>
        <taxon>Ecdysozoa</taxon>
        <taxon>Arthropoda</taxon>
        <taxon>Hexapoda</taxon>
        <taxon>Insecta</taxon>
        <taxon>Pterygota</taxon>
        <taxon>Neoptera</taxon>
        <taxon>Endopterygota</taxon>
        <taxon>Hymenoptera</taxon>
        <taxon>Siricoidea</taxon>
        <taxon>Siricidae</taxon>
        <taxon>Sirex</taxon>
    </lineage>
</organism>
<evidence type="ECO:0000256" key="3">
    <source>
        <dbReference type="ARBA" id="ARBA00022525"/>
    </source>
</evidence>